<accession>B7PS14</accession>
<dbReference type="Pfam" id="PF20262">
    <property type="entry name" value="UNC80_C"/>
    <property type="match status" value="1"/>
</dbReference>
<reference evidence="5" key="2">
    <citation type="submission" date="2020-05" db="UniProtKB">
        <authorList>
            <consortium name="EnsemblMetazoa"/>
        </authorList>
    </citation>
    <scope>IDENTIFICATION</scope>
    <source>
        <strain evidence="5">wikel</strain>
    </source>
</reference>
<dbReference type="EMBL" id="ABJB010867649">
    <property type="status" value="NOT_ANNOTATED_CDS"/>
    <property type="molecule type" value="Genomic_DNA"/>
</dbReference>
<feature type="domain" description="Protein UNC80 central region" evidence="2">
    <location>
        <begin position="128"/>
        <end position="377"/>
    </location>
</feature>
<dbReference type="EMBL" id="ABJB010591781">
    <property type="status" value="NOT_ANNOTATED_CDS"/>
    <property type="molecule type" value="Genomic_DNA"/>
</dbReference>
<dbReference type="Proteomes" id="UP000001555">
    <property type="component" value="Unassembled WGS sequence"/>
</dbReference>
<evidence type="ECO:0000313" key="6">
    <source>
        <dbReference type="Proteomes" id="UP000001555"/>
    </source>
</evidence>
<evidence type="ECO:0000259" key="2">
    <source>
        <dbReference type="Pfam" id="PF19424"/>
    </source>
</evidence>
<dbReference type="Pfam" id="PF19424">
    <property type="entry name" value="UNC80"/>
    <property type="match status" value="1"/>
</dbReference>
<reference evidence="4 6" key="1">
    <citation type="submission" date="2008-03" db="EMBL/GenBank/DDBJ databases">
        <title>Annotation of Ixodes scapularis.</title>
        <authorList>
            <consortium name="Ixodes scapularis Genome Project Consortium"/>
            <person name="Caler E."/>
            <person name="Hannick L.I."/>
            <person name="Bidwell S."/>
            <person name="Joardar V."/>
            <person name="Thiagarajan M."/>
            <person name="Amedeo P."/>
            <person name="Galinsky K.J."/>
            <person name="Schobel S."/>
            <person name="Inman J."/>
            <person name="Hostetler J."/>
            <person name="Miller J."/>
            <person name="Hammond M."/>
            <person name="Megy K."/>
            <person name="Lawson D."/>
            <person name="Kodira C."/>
            <person name="Sutton G."/>
            <person name="Meyer J."/>
            <person name="Hill C.A."/>
            <person name="Birren B."/>
            <person name="Nene V."/>
            <person name="Collins F."/>
            <person name="Alarcon-Chaidez F."/>
            <person name="Wikel S."/>
            <person name="Strausberg R."/>
        </authorList>
    </citation>
    <scope>NUCLEOTIDE SEQUENCE [LARGE SCALE GENOMIC DNA]</scope>
    <source>
        <strain evidence="6">Wikel</strain>
        <strain evidence="4">Wikel colony</strain>
    </source>
</reference>
<feature type="region of interest" description="Disordered" evidence="1">
    <location>
        <begin position="116"/>
        <end position="142"/>
    </location>
</feature>
<dbReference type="EMBL" id="ABJB010574549">
    <property type="status" value="NOT_ANNOTATED_CDS"/>
    <property type="molecule type" value="Genomic_DNA"/>
</dbReference>
<dbReference type="AlphaFoldDB" id="B7PS14"/>
<proteinExistence type="predicted"/>
<feature type="domain" description="Protein UNC80 C-terminal" evidence="3">
    <location>
        <begin position="378"/>
        <end position="989"/>
    </location>
</feature>
<dbReference type="PANTHER" id="PTHR31781">
    <property type="entry name" value="UNC80"/>
    <property type="match status" value="1"/>
</dbReference>
<gene>
    <name evidence="4" type="ORF">IscW_ISCW007182</name>
</gene>
<dbReference type="EMBL" id="ABJB011113445">
    <property type="status" value="NOT_ANNOTATED_CDS"/>
    <property type="molecule type" value="Genomic_DNA"/>
</dbReference>
<dbReference type="VEuPathDB" id="VectorBase:ISCP_002794"/>
<dbReference type="OrthoDB" id="6416618at2759"/>
<dbReference type="EMBL" id="ABJB010126234">
    <property type="status" value="NOT_ANNOTATED_CDS"/>
    <property type="molecule type" value="Genomic_DNA"/>
</dbReference>
<dbReference type="InterPro" id="IPR046460">
    <property type="entry name" value="UNC80_C"/>
</dbReference>
<dbReference type="InParanoid" id="B7PS14"/>
<dbReference type="VEuPathDB" id="VectorBase:ISCP_034457"/>
<dbReference type="InterPro" id="IPR045852">
    <property type="entry name" value="UNC80_central"/>
</dbReference>
<dbReference type="EMBL" id="ABJB011048526">
    <property type="status" value="NOT_ANNOTATED_CDS"/>
    <property type="molecule type" value="Genomic_DNA"/>
</dbReference>
<dbReference type="VEuPathDB" id="VectorBase:ISCW007182"/>
<evidence type="ECO:0000256" key="1">
    <source>
        <dbReference type="SAM" id="MobiDB-lite"/>
    </source>
</evidence>
<evidence type="ECO:0000313" key="4">
    <source>
        <dbReference type="EMBL" id="EEC09386.1"/>
    </source>
</evidence>
<dbReference type="EMBL" id="DS776264">
    <property type="protein sequence ID" value="EEC09386.1"/>
    <property type="molecule type" value="Genomic_DNA"/>
</dbReference>
<protein>
    <recommendedName>
        <fullName evidence="7">Protein unc-80 homolog</fullName>
    </recommendedName>
</protein>
<dbReference type="HOGENOM" id="CLU_298913_0_0_1"/>
<dbReference type="PANTHER" id="PTHR31781:SF1">
    <property type="entry name" value="PROTEIN UNC-80 HOMOLOG"/>
    <property type="match status" value="1"/>
</dbReference>
<evidence type="ECO:0008006" key="7">
    <source>
        <dbReference type="Google" id="ProtNLM"/>
    </source>
</evidence>
<organism>
    <name type="scientific">Ixodes scapularis</name>
    <name type="common">Black-legged tick</name>
    <name type="synonym">Deer tick</name>
    <dbReference type="NCBI Taxonomy" id="6945"/>
    <lineage>
        <taxon>Eukaryota</taxon>
        <taxon>Metazoa</taxon>
        <taxon>Ecdysozoa</taxon>
        <taxon>Arthropoda</taxon>
        <taxon>Chelicerata</taxon>
        <taxon>Arachnida</taxon>
        <taxon>Acari</taxon>
        <taxon>Parasitiformes</taxon>
        <taxon>Ixodida</taxon>
        <taxon>Ixodoidea</taxon>
        <taxon>Ixodidae</taxon>
        <taxon>Ixodinae</taxon>
        <taxon>Ixodes</taxon>
    </lineage>
</organism>
<dbReference type="EMBL" id="ABJB010888377">
    <property type="status" value="NOT_ANNOTATED_CDS"/>
    <property type="molecule type" value="Genomic_DNA"/>
</dbReference>
<keyword evidence="6" id="KW-1185">Reference proteome</keyword>
<dbReference type="EnsemblMetazoa" id="ISCW007182-RA">
    <property type="protein sequence ID" value="ISCW007182-PA"/>
    <property type="gene ID" value="ISCW007182"/>
</dbReference>
<dbReference type="EMBL" id="ABJB010972038">
    <property type="status" value="NOT_ANNOTATED_CDS"/>
    <property type="molecule type" value="Genomic_DNA"/>
</dbReference>
<evidence type="ECO:0000313" key="5">
    <source>
        <dbReference type="EnsemblMetazoa" id="ISCW007182-PA"/>
    </source>
</evidence>
<dbReference type="EMBL" id="ABJB010068541">
    <property type="status" value="NOT_ANNOTATED_CDS"/>
    <property type="molecule type" value="Genomic_DNA"/>
</dbReference>
<feature type="non-terminal residue" evidence="4">
    <location>
        <position position="1005"/>
    </location>
</feature>
<sequence length="1005" mass="114203">MRLKTYKFEETEVPSDGVRTVWPPSVVLQKAPVVSRAALYLECAHFVHRCNRGQWPTWMKLNLPVFRPSGPLANRGTPSGMHRTHILQRAAGKLFFQWAEVYGDDFGLIQDIGKQQEDKEGGKKDKKFKKNSSKREKNIKKKEKEERFRLAAMLKARKCARAQVMGLFHSPLSTLIKGIVVASEETLVEAMPIAWELLLEGDQQLAAVSAVTFILAAVKAPEHASELVSRELKSEDTTQRVNALLRFQALWKFRYQCWLRMEEAAHLVFKVPPPTIEFTLPSPRIALDCAPVADPPWMPQVKTKVEEVTINQDQSRSFVTATQTRRKQQMELIHRALQAEEEKKCNERENFHITAVAVNVLSAYEPALFHAVEEHEEDQLAERSAAHPIHVAHALFPSCLCSAAVFIINLLNDAEVNMDGVAVYEVAYQVVWRCLVEDTALFLRHFLERLTREKQDTVIQVLRRLLRFVPRLPAQAAHTLYNYLVGYIMFYIRAPIEGGTELIANALSILWLVVPSVHGLYLKDLKQVLRKEQCDATLLITANVPSAKKIIVHGPDVGGIPSQFPIHEDTQFLHILQDSLDFFSIEENEHKCFFLVDTKTNQMHNPSAFVRDFYFFKRSQYPQLTLLKMDPEEAFQAGQQQAFYLHFVEVGKVLMSLAILRTSHQLAPRVLFLHDELTKLPSFPRKALEADFELYTGKFGKELLGMDTLHKMVWVKLMARMFEAMAGFFAHSSDIHLFLNVVNGALVLHPEDATILRLCMATYINAAHQFRNIFASNGYLLIMPTILQIYSNHQTNGLLCRTVEFICKQFYIMHRKPFILQMFGSVAPLLDLDVNSNFGDANKMQPKALFQLLQSLAQYIVDPLDILELVDAEKPLRALDFCYQMDPDTLTILDAVSLCVTVVSYASDSHRGHQMLTILEAVLPFYLHHLQSLTTRKETPGGPRTELQMIHSVSVCMKTLISNCEALTRNYTGPQKAIDLRGSSIKNASRGACSPPFEVEEDLPS</sequence>
<dbReference type="PaxDb" id="6945-B7PS14"/>
<name>B7PS14_IXOSC</name>
<dbReference type="STRING" id="6945.B7PS14"/>
<feature type="compositionally biased region" description="Basic residues" evidence="1">
    <location>
        <begin position="124"/>
        <end position="141"/>
    </location>
</feature>
<evidence type="ECO:0000259" key="3">
    <source>
        <dbReference type="Pfam" id="PF20262"/>
    </source>
</evidence>